<dbReference type="Gene3D" id="3.20.20.30">
    <property type="entry name" value="Luciferase-like domain"/>
    <property type="match status" value="1"/>
</dbReference>
<dbReference type="EMBL" id="RXIL01000176">
    <property type="protein sequence ID" value="RZN65988.1"/>
    <property type="molecule type" value="Genomic_DNA"/>
</dbReference>
<dbReference type="AlphaFoldDB" id="A0A520KU99"/>
<protein>
    <submittedName>
        <fullName evidence="3">LLM class flavin-dependent oxidoreductase</fullName>
    </submittedName>
</protein>
<dbReference type="SUPFAM" id="SSF51679">
    <property type="entry name" value="Bacterial luciferase-like"/>
    <property type="match status" value="1"/>
</dbReference>
<dbReference type="Proteomes" id="UP000320766">
    <property type="component" value="Unassembled WGS sequence"/>
</dbReference>
<dbReference type="InterPro" id="IPR036661">
    <property type="entry name" value="Luciferase-like_sf"/>
</dbReference>
<evidence type="ECO:0000256" key="1">
    <source>
        <dbReference type="ARBA" id="ARBA00023002"/>
    </source>
</evidence>
<dbReference type="PANTHER" id="PTHR43244:SF1">
    <property type="entry name" value="5,10-METHYLENETETRAHYDROMETHANOPTERIN REDUCTASE"/>
    <property type="match status" value="1"/>
</dbReference>
<dbReference type="GO" id="GO:0016705">
    <property type="term" value="F:oxidoreductase activity, acting on paired donors, with incorporation or reduction of molecular oxygen"/>
    <property type="evidence" value="ECO:0007669"/>
    <property type="project" value="InterPro"/>
</dbReference>
<sequence length="347" mass="38421">MKKIKFGIYLPVPTTPVDKLIKVARINEEAGFESIWAPDHLLFIPPGIVPEAWTLLTAIAMNTKRAVLGTCVTDPHRYHPAVLAQKVATVDQVSGGRVILGIGAGESMNLDPFGIEWNKPVSRLVEVVKILRKLWSGNVFDYDGEFWKMKDASLQIQPIQSRLPIYFAANSPRMLRLTGEIADGWLPLPLSPKLYKKRLAIIRDSAKESGRSIDKIEAGAYLYTAISDDAEEARGVIDSMKPVIIPSPVILKEAGYEVPDEILSVNFTQLSSAGDSSEQERYAEYINLIPTDAAMEFSIAGTTDDCIEKIDAFMDAGAEHISLINIGPDPRRVMKVYEEEIIPHFKG</sequence>
<dbReference type="PANTHER" id="PTHR43244">
    <property type="match status" value="1"/>
</dbReference>
<evidence type="ECO:0000313" key="4">
    <source>
        <dbReference type="Proteomes" id="UP000320766"/>
    </source>
</evidence>
<organism evidence="3 4">
    <name type="scientific">Candidatus Methanolliviera hydrocarbonicum</name>
    <dbReference type="NCBI Taxonomy" id="2491085"/>
    <lineage>
        <taxon>Archaea</taxon>
        <taxon>Methanobacteriati</taxon>
        <taxon>Methanobacteriota</taxon>
        <taxon>Candidatus Methanoliparia</taxon>
        <taxon>Candidatus Methanoliparales</taxon>
        <taxon>Candidatus Methanollivieraceae</taxon>
        <taxon>Candidatus Methanolliviera</taxon>
    </lineage>
</organism>
<dbReference type="Pfam" id="PF00296">
    <property type="entry name" value="Bac_luciferase"/>
    <property type="match status" value="1"/>
</dbReference>
<reference evidence="3 4" key="1">
    <citation type="journal article" date="2019" name="Nat. Microbiol.">
        <title>Wide diversity of methane and short-chain alkane metabolisms in uncultured archaea.</title>
        <authorList>
            <person name="Borrel G."/>
            <person name="Adam P.S."/>
            <person name="McKay L.J."/>
            <person name="Chen L.X."/>
            <person name="Sierra-Garcia I.N."/>
            <person name="Sieber C.M."/>
            <person name="Letourneur Q."/>
            <person name="Ghozlane A."/>
            <person name="Andersen G.L."/>
            <person name="Li W.J."/>
            <person name="Hallam S.J."/>
            <person name="Muyzer G."/>
            <person name="de Oliveira V.M."/>
            <person name="Inskeep W.P."/>
            <person name="Banfield J.F."/>
            <person name="Gribaldo S."/>
        </authorList>
    </citation>
    <scope>NUCLEOTIDE SEQUENCE [LARGE SCALE GENOMIC DNA]</scope>
    <source>
        <strain evidence="3">NM1b</strain>
    </source>
</reference>
<evidence type="ECO:0000313" key="3">
    <source>
        <dbReference type="EMBL" id="RZN65988.1"/>
    </source>
</evidence>
<accession>A0A520KU99</accession>
<gene>
    <name evidence="3" type="ORF">EF807_08935</name>
</gene>
<comment type="caution">
    <text evidence="3">The sequence shown here is derived from an EMBL/GenBank/DDBJ whole genome shotgun (WGS) entry which is preliminary data.</text>
</comment>
<keyword evidence="1" id="KW-0560">Oxidoreductase</keyword>
<proteinExistence type="predicted"/>
<dbReference type="InterPro" id="IPR050564">
    <property type="entry name" value="F420-G6PD/mer"/>
</dbReference>
<name>A0A520KU99_9EURY</name>
<dbReference type="InterPro" id="IPR011251">
    <property type="entry name" value="Luciferase-like_dom"/>
</dbReference>
<dbReference type="CDD" id="cd01097">
    <property type="entry name" value="Tetrahydromethanopterin_reductase"/>
    <property type="match status" value="1"/>
</dbReference>
<evidence type="ECO:0000259" key="2">
    <source>
        <dbReference type="Pfam" id="PF00296"/>
    </source>
</evidence>
<feature type="domain" description="Luciferase-like" evidence="2">
    <location>
        <begin position="15"/>
        <end position="320"/>
    </location>
</feature>